<dbReference type="Gene3D" id="1.10.10.10">
    <property type="entry name" value="Winged helix-like DNA-binding domain superfamily/Winged helix DNA-binding domain"/>
    <property type="match status" value="1"/>
</dbReference>
<dbReference type="Pfam" id="PF03466">
    <property type="entry name" value="LysR_substrate"/>
    <property type="match status" value="1"/>
</dbReference>
<dbReference type="FunFam" id="1.10.10.10:FF:000001">
    <property type="entry name" value="LysR family transcriptional regulator"/>
    <property type="match status" value="1"/>
</dbReference>
<dbReference type="PRINTS" id="PR00039">
    <property type="entry name" value="HTHLYSR"/>
</dbReference>
<dbReference type="PANTHER" id="PTHR30346:SF17">
    <property type="entry name" value="LYSR FAMILY TRANSCRIPTIONAL REGULATOR"/>
    <property type="match status" value="1"/>
</dbReference>
<name>A0A2N9JEV6_9ACTN</name>
<dbReference type="Gene3D" id="3.40.190.10">
    <property type="entry name" value="Periplasmic binding protein-like II"/>
    <property type="match status" value="2"/>
</dbReference>
<dbReference type="SUPFAM" id="SSF46785">
    <property type="entry name" value="Winged helix' DNA-binding domain"/>
    <property type="match status" value="1"/>
</dbReference>
<accession>A0A2N9JEV6</accession>
<dbReference type="EMBL" id="LT985188">
    <property type="protein sequence ID" value="SPD86662.1"/>
    <property type="molecule type" value="Genomic_DNA"/>
</dbReference>
<dbReference type="InterPro" id="IPR000847">
    <property type="entry name" value="LysR_HTH_N"/>
</dbReference>
<keyword evidence="4" id="KW-0804">Transcription</keyword>
<gene>
    <name evidence="6" type="ORF">MPLG2_1626</name>
</gene>
<evidence type="ECO:0000313" key="7">
    <source>
        <dbReference type="Proteomes" id="UP000238164"/>
    </source>
</evidence>
<dbReference type="GO" id="GO:0003677">
    <property type="term" value="F:DNA binding"/>
    <property type="evidence" value="ECO:0007669"/>
    <property type="project" value="UniProtKB-KW"/>
</dbReference>
<dbReference type="RefSeq" id="WP_105185571.1">
    <property type="nucleotide sequence ID" value="NZ_BAAAGO010000007.1"/>
</dbReference>
<comment type="similarity">
    <text evidence="1">Belongs to the LysR transcriptional regulatory family.</text>
</comment>
<organism evidence="6 7">
    <name type="scientific">Micropruina glycogenica</name>
    <dbReference type="NCBI Taxonomy" id="75385"/>
    <lineage>
        <taxon>Bacteria</taxon>
        <taxon>Bacillati</taxon>
        <taxon>Actinomycetota</taxon>
        <taxon>Actinomycetes</taxon>
        <taxon>Propionibacteriales</taxon>
        <taxon>Nocardioidaceae</taxon>
        <taxon>Micropruina</taxon>
    </lineage>
</organism>
<dbReference type="AlphaFoldDB" id="A0A2N9JEV6"/>
<dbReference type="OrthoDB" id="3181812at2"/>
<dbReference type="GO" id="GO:0003700">
    <property type="term" value="F:DNA-binding transcription factor activity"/>
    <property type="evidence" value="ECO:0007669"/>
    <property type="project" value="InterPro"/>
</dbReference>
<reference evidence="6 7" key="1">
    <citation type="submission" date="2018-02" db="EMBL/GenBank/DDBJ databases">
        <authorList>
            <person name="Cohen D.B."/>
            <person name="Kent A.D."/>
        </authorList>
    </citation>
    <scope>NUCLEOTIDE SEQUENCE [LARGE SCALE GENOMIC DNA]</scope>
    <source>
        <strain evidence="6">1</strain>
    </source>
</reference>
<evidence type="ECO:0000256" key="4">
    <source>
        <dbReference type="ARBA" id="ARBA00023163"/>
    </source>
</evidence>
<evidence type="ECO:0000256" key="1">
    <source>
        <dbReference type="ARBA" id="ARBA00009437"/>
    </source>
</evidence>
<dbReference type="SUPFAM" id="SSF53850">
    <property type="entry name" value="Periplasmic binding protein-like II"/>
    <property type="match status" value="1"/>
</dbReference>
<evidence type="ECO:0000256" key="2">
    <source>
        <dbReference type="ARBA" id="ARBA00023015"/>
    </source>
</evidence>
<dbReference type="Pfam" id="PF00126">
    <property type="entry name" value="HTH_1"/>
    <property type="match status" value="1"/>
</dbReference>
<dbReference type="Proteomes" id="UP000238164">
    <property type="component" value="Chromosome 1"/>
</dbReference>
<dbReference type="PROSITE" id="PS50931">
    <property type="entry name" value="HTH_LYSR"/>
    <property type="match status" value="1"/>
</dbReference>
<evidence type="ECO:0000256" key="3">
    <source>
        <dbReference type="ARBA" id="ARBA00023125"/>
    </source>
</evidence>
<protein>
    <recommendedName>
        <fullName evidence="5">HTH lysR-type domain-containing protein</fullName>
    </recommendedName>
</protein>
<dbReference type="InterPro" id="IPR005119">
    <property type="entry name" value="LysR_subst-bd"/>
</dbReference>
<dbReference type="KEGG" id="mgg:MPLG2_1626"/>
<dbReference type="InterPro" id="IPR036390">
    <property type="entry name" value="WH_DNA-bd_sf"/>
</dbReference>
<proteinExistence type="inferred from homology"/>
<evidence type="ECO:0000313" key="6">
    <source>
        <dbReference type="EMBL" id="SPD86662.1"/>
    </source>
</evidence>
<keyword evidence="2" id="KW-0805">Transcription regulation</keyword>
<dbReference type="InterPro" id="IPR036388">
    <property type="entry name" value="WH-like_DNA-bd_sf"/>
</dbReference>
<dbReference type="GO" id="GO:0032993">
    <property type="term" value="C:protein-DNA complex"/>
    <property type="evidence" value="ECO:0007669"/>
    <property type="project" value="TreeGrafter"/>
</dbReference>
<sequence>MELRTIGYFVAVADAGSVSAATRLTHITQPSLSRQLRQLERELGLELFTRQDGRLTLTPAGRQFLPVARDLLSRADATRAAAARIRAGSLPTVTVAAPAVTLNDIVAPFFATFGPDDPMPRVLPLDASDEYGALDRGADLVIGTRPPSGTTARTPLASFPVNAYVRADHEWAGRREVTLAELVEHDLLVPTPESHARRAFDAAVETAGLPVRLTEFSSSQVAQAVAAAGRGIAVVSDDPRYDLVRLLVTTGSGDVLRIGLHAAWSPHHHGAAHLAVLVQRLRRFVRDRYDQPR</sequence>
<feature type="domain" description="HTH lysR-type" evidence="5">
    <location>
        <begin position="1"/>
        <end position="58"/>
    </location>
</feature>
<keyword evidence="7" id="KW-1185">Reference proteome</keyword>
<keyword evidence="3" id="KW-0238">DNA-binding</keyword>
<evidence type="ECO:0000259" key="5">
    <source>
        <dbReference type="PROSITE" id="PS50931"/>
    </source>
</evidence>
<dbReference type="PANTHER" id="PTHR30346">
    <property type="entry name" value="TRANSCRIPTIONAL DUAL REGULATOR HCAR-RELATED"/>
    <property type="match status" value="1"/>
</dbReference>